<feature type="compositionally biased region" description="Basic and acidic residues" evidence="1">
    <location>
        <begin position="770"/>
        <end position="786"/>
    </location>
</feature>
<dbReference type="RefSeq" id="XP_020103633.1">
    <property type="nucleotide sequence ID" value="XM_020248044.1"/>
</dbReference>
<keyword evidence="2" id="KW-1185">Reference proteome</keyword>
<evidence type="ECO:0000313" key="2">
    <source>
        <dbReference type="Proteomes" id="UP000515123"/>
    </source>
</evidence>
<reference evidence="3 4" key="2">
    <citation type="submission" date="2025-04" db="UniProtKB">
        <authorList>
            <consortium name="RefSeq"/>
        </authorList>
    </citation>
    <scope>IDENTIFICATION</scope>
    <source>
        <tissue evidence="3 4">Leaf</tissue>
    </source>
</reference>
<dbReference type="OrthoDB" id="994901at2759"/>
<name>A0A6P5GCJ0_ANACO</name>
<accession>A0A6P5GCJ0</accession>
<sequence length="843" mass="94565">MLQWMGGSRRKVNASRKSTHNRQKQYFEQRKRQQQTTGLENRTEIKNKRVHCHEEPRSLDILSLINLATLSHPNHDDDNNEQSLQQVDLHVSKLAPGMVLKKITIPYSNDQKQTDFEPGVLSSLEFPAAIGSQDTTVVHNSTDENADCRMRASSNKFASSNNDSKQKQQKEEIQSEVSLLDLLTDGESVNKSSGKSVPEAHVAFSVKGLGKVGTETPAHSPRPYQMIFLSPPKAQKCTKTKSTKSISFDAARGLNFLMDDISMTRDEGKLDRLENLSGILDEFDGARGTHFVDSHSLYSFKKLNNKFDDVEEDMYNSDHIFEGKWNSGIGSLDGNLLGKKSDGLWKMAPSHSEDYFSTSLYAKNSNVHDYSFKDHSFPKRTKAKAGKRVDISAPSSPSFITSTMEEDCDLMTFDWERSPASRERSNFDSILNPPVWSFKETSESQDSLSLLSEESCSSTAVREERSHKLQPQKVKLKENKTSHRDELQMSFNKKHDVKKFPTEKTYKNLSNKLKSGAAYCTKKSFGLEKIPEPECFTSFTENTDLRAASFCSYPTSFVGADTISTDCKLISPDELFNLSPDPKLYPTVDSTQKKLKSKSFIDYEPFSSTSRQDNVLRQRSGCVPFSFISGVSQKDIEMYDLSGKRNVGKIGKVNHEHFDKPENKVSVAEKFMNSPSCATAMDAGLKENLDEDEESKDETKEQSNGSEIRNCPEVANETLVEKADGPAQQTSFTNDEKENFDNICPARPQKSMSNFVKVLTGGESPFASEVSDKEQLKEKLGDDSKDGVSTGENSCDTQYQVMLESYVLRLLCVQKVLMEASDNNRKKNARGKREEASDAVVTK</sequence>
<dbReference type="RefSeq" id="XP_020103632.1">
    <property type="nucleotide sequence ID" value="XM_020248043.1"/>
</dbReference>
<proteinExistence type="predicted"/>
<dbReference type="GeneID" id="109720749"/>
<feature type="region of interest" description="Disordered" evidence="1">
    <location>
        <begin position="767"/>
        <end position="793"/>
    </location>
</feature>
<dbReference type="RefSeq" id="XP_020103631.1">
    <property type="nucleotide sequence ID" value="XM_020248042.1"/>
</dbReference>
<feature type="region of interest" description="Disordered" evidence="1">
    <location>
        <begin position="687"/>
        <end position="746"/>
    </location>
</feature>
<evidence type="ECO:0000313" key="3">
    <source>
        <dbReference type="RefSeq" id="XP_020103631.1"/>
    </source>
</evidence>
<reference evidence="2" key="1">
    <citation type="journal article" date="2015" name="Nat. Genet.">
        <title>The pineapple genome and the evolution of CAM photosynthesis.</title>
        <authorList>
            <person name="Ming R."/>
            <person name="VanBuren R."/>
            <person name="Wai C.M."/>
            <person name="Tang H."/>
            <person name="Schatz M.C."/>
            <person name="Bowers J.E."/>
            <person name="Lyons E."/>
            <person name="Wang M.L."/>
            <person name="Chen J."/>
            <person name="Biggers E."/>
            <person name="Zhang J."/>
            <person name="Huang L."/>
            <person name="Zhang L."/>
            <person name="Miao W."/>
            <person name="Zhang J."/>
            <person name="Ye Z."/>
            <person name="Miao C."/>
            <person name="Lin Z."/>
            <person name="Wang H."/>
            <person name="Zhou H."/>
            <person name="Yim W.C."/>
            <person name="Priest H.D."/>
            <person name="Zheng C."/>
            <person name="Woodhouse M."/>
            <person name="Edger P.P."/>
            <person name="Guyot R."/>
            <person name="Guo H.B."/>
            <person name="Guo H."/>
            <person name="Zheng G."/>
            <person name="Singh R."/>
            <person name="Sharma A."/>
            <person name="Min X."/>
            <person name="Zheng Y."/>
            <person name="Lee H."/>
            <person name="Gurtowski J."/>
            <person name="Sedlazeck F.J."/>
            <person name="Harkess A."/>
            <person name="McKain M.R."/>
            <person name="Liao Z."/>
            <person name="Fang J."/>
            <person name="Liu J."/>
            <person name="Zhang X."/>
            <person name="Zhang Q."/>
            <person name="Hu W."/>
            <person name="Qin Y."/>
            <person name="Wang K."/>
            <person name="Chen L.Y."/>
            <person name="Shirley N."/>
            <person name="Lin Y.R."/>
            <person name="Liu L.Y."/>
            <person name="Hernandez A.G."/>
            <person name="Wright C.L."/>
            <person name="Bulone V."/>
            <person name="Tuskan G.A."/>
            <person name="Heath K."/>
            <person name="Zee F."/>
            <person name="Moore P.H."/>
            <person name="Sunkar R."/>
            <person name="Leebens-Mack J.H."/>
            <person name="Mockler T."/>
            <person name="Bennetzen J.L."/>
            <person name="Freeling M."/>
            <person name="Sankoff D."/>
            <person name="Paterson A.H."/>
            <person name="Zhu X."/>
            <person name="Yang X."/>
            <person name="Smith J.A."/>
            <person name="Cushman J.C."/>
            <person name="Paull R.E."/>
            <person name="Yu Q."/>
        </authorList>
    </citation>
    <scope>NUCLEOTIDE SEQUENCE [LARGE SCALE GENOMIC DNA]</scope>
    <source>
        <strain evidence="2">cv. F153</strain>
    </source>
</reference>
<dbReference type="Proteomes" id="UP000515123">
    <property type="component" value="Linkage group 14"/>
</dbReference>
<dbReference type="AlphaFoldDB" id="A0A6P5GCJ0"/>
<feature type="compositionally biased region" description="Basic residues" evidence="1">
    <location>
        <begin position="8"/>
        <end position="23"/>
    </location>
</feature>
<organism evidence="5">
    <name type="scientific">Ananas comosus</name>
    <name type="common">Pineapple</name>
    <name type="synonym">Ananas ananas</name>
    <dbReference type="NCBI Taxonomy" id="4615"/>
    <lineage>
        <taxon>Eukaryota</taxon>
        <taxon>Viridiplantae</taxon>
        <taxon>Streptophyta</taxon>
        <taxon>Embryophyta</taxon>
        <taxon>Tracheophyta</taxon>
        <taxon>Spermatophyta</taxon>
        <taxon>Magnoliopsida</taxon>
        <taxon>Liliopsida</taxon>
        <taxon>Poales</taxon>
        <taxon>Bromeliaceae</taxon>
        <taxon>Bromelioideae</taxon>
        <taxon>Ananas</taxon>
    </lineage>
</organism>
<protein>
    <submittedName>
        <fullName evidence="3 4">Uncharacterized protein LOC109720749 isoform X1</fullName>
    </submittedName>
</protein>
<feature type="region of interest" description="Disordered" evidence="1">
    <location>
        <begin position="822"/>
        <end position="843"/>
    </location>
</feature>
<evidence type="ECO:0000313" key="5">
    <source>
        <dbReference type="RefSeq" id="XP_020103633.1"/>
    </source>
</evidence>
<gene>
    <name evidence="3 4 5" type="primary">LOC109720749</name>
</gene>
<dbReference type="PANTHER" id="PTHR37722">
    <property type="entry name" value="OS01G0167700 PROTEIN"/>
    <property type="match status" value="1"/>
</dbReference>
<evidence type="ECO:0000256" key="1">
    <source>
        <dbReference type="SAM" id="MobiDB-lite"/>
    </source>
</evidence>
<feature type="region of interest" description="Disordered" evidence="1">
    <location>
        <begin position="1"/>
        <end position="42"/>
    </location>
</feature>
<evidence type="ECO:0000313" key="4">
    <source>
        <dbReference type="RefSeq" id="XP_020103632.1"/>
    </source>
</evidence>
<dbReference type="PANTHER" id="PTHR37722:SF2">
    <property type="entry name" value="OS01G0167700 PROTEIN"/>
    <property type="match status" value="1"/>
</dbReference>